<evidence type="ECO:0008006" key="3">
    <source>
        <dbReference type="Google" id="ProtNLM"/>
    </source>
</evidence>
<evidence type="ECO:0000313" key="2">
    <source>
        <dbReference type="Proteomes" id="UP000054558"/>
    </source>
</evidence>
<evidence type="ECO:0000313" key="1">
    <source>
        <dbReference type="EMBL" id="GAQ90324.1"/>
    </source>
</evidence>
<gene>
    <name evidence="1" type="ORF">KFL_006270060</name>
</gene>
<reference evidence="1 2" key="1">
    <citation type="journal article" date="2014" name="Nat. Commun.">
        <title>Klebsormidium flaccidum genome reveals primary factors for plant terrestrial adaptation.</title>
        <authorList>
            <person name="Hori K."/>
            <person name="Maruyama F."/>
            <person name="Fujisawa T."/>
            <person name="Togashi T."/>
            <person name="Yamamoto N."/>
            <person name="Seo M."/>
            <person name="Sato S."/>
            <person name="Yamada T."/>
            <person name="Mori H."/>
            <person name="Tajima N."/>
            <person name="Moriyama T."/>
            <person name="Ikeuchi M."/>
            <person name="Watanabe M."/>
            <person name="Wada H."/>
            <person name="Kobayashi K."/>
            <person name="Saito M."/>
            <person name="Masuda T."/>
            <person name="Sasaki-Sekimoto Y."/>
            <person name="Mashiguchi K."/>
            <person name="Awai K."/>
            <person name="Shimojima M."/>
            <person name="Masuda S."/>
            <person name="Iwai M."/>
            <person name="Nobusawa T."/>
            <person name="Narise T."/>
            <person name="Kondo S."/>
            <person name="Saito H."/>
            <person name="Sato R."/>
            <person name="Murakawa M."/>
            <person name="Ihara Y."/>
            <person name="Oshima-Yamada Y."/>
            <person name="Ohtaka K."/>
            <person name="Satoh M."/>
            <person name="Sonobe K."/>
            <person name="Ishii M."/>
            <person name="Ohtani R."/>
            <person name="Kanamori-Sato M."/>
            <person name="Honoki R."/>
            <person name="Miyazaki D."/>
            <person name="Mochizuki H."/>
            <person name="Umetsu J."/>
            <person name="Higashi K."/>
            <person name="Shibata D."/>
            <person name="Kamiya Y."/>
            <person name="Sato N."/>
            <person name="Nakamura Y."/>
            <person name="Tabata S."/>
            <person name="Ida S."/>
            <person name="Kurokawa K."/>
            <person name="Ohta H."/>
        </authorList>
    </citation>
    <scope>NUCLEOTIDE SEQUENCE [LARGE SCALE GENOMIC DNA]</scope>
    <source>
        <strain evidence="1 2">NIES-2285</strain>
    </source>
</reference>
<protein>
    <recommendedName>
        <fullName evidence="3">BTB domain-containing protein</fullName>
    </recommendedName>
</protein>
<sequence>MSIVKVYRTQAVGRVPLNATVQDGSTSAHASVLKDSASYFQPLLSERWSGDISSEKRLKLPLPVPANVEMVKAFLNCLYGVPVVLQALEWRGTSLQLFENVYQLADACGARKVCFQIVVCVELTEKNIAWWIEWLKWEHVPDEDQALKPGVSTFLQKYFATRWDCYEPDRLPAFWKLDQRDSVAGKG</sequence>
<keyword evidence="2" id="KW-1185">Reference proteome</keyword>
<proteinExistence type="predicted"/>
<accession>A0A1Y1IHP0</accession>
<organism evidence="1 2">
    <name type="scientific">Klebsormidium nitens</name>
    <name type="common">Green alga</name>
    <name type="synonym">Ulothrix nitens</name>
    <dbReference type="NCBI Taxonomy" id="105231"/>
    <lineage>
        <taxon>Eukaryota</taxon>
        <taxon>Viridiplantae</taxon>
        <taxon>Streptophyta</taxon>
        <taxon>Klebsormidiophyceae</taxon>
        <taxon>Klebsormidiales</taxon>
        <taxon>Klebsormidiaceae</taxon>
        <taxon>Klebsormidium</taxon>
    </lineage>
</organism>
<dbReference type="AlphaFoldDB" id="A0A1Y1IHP0"/>
<dbReference type="Proteomes" id="UP000054558">
    <property type="component" value="Unassembled WGS sequence"/>
</dbReference>
<dbReference type="EMBL" id="DF237576">
    <property type="protein sequence ID" value="GAQ90324.1"/>
    <property type="molecule type" value="Genomic_DNA"/>
</dbReference>
<name>A0A1Y1IHP0_KLENI</name>